<gene>
    <name evidence="2" type="ORF">S7711_11001</name>
</gene>
<proteinExistence type="predicted"/>
<sequence length="232" mass="24739">MTALAADRILDCKFAAVTTQWTWMKHKETRIAKQDRSRQATDRPNSSGQRDHDTQKMNSTSAPPAAENGLGLPLPAKSKLPSRLQTLQQHQNPGKAIDSVRAIGAALLRGGGAVPWARSVVNPGPAMQVPIVATDVSQASTALQAQSRADGYFPRAITTSLSQGAHALTQLPASVQHEQSTRHAAATPPPAPRIGPSIVQPDPILFAGYYPATARAGIRRLPWRSSAPISML</sequence>
<evidence type="ECO:0000313" key="3">
    <source>
        <dbReference type="Proteomes" id="UP000028045"/>
    </source>
</evidence>
<name>A0A084B1Y7_STACB</name>
<feature type="compositionally biased region" description="Basic and acidic residues" evidence="1">
    <location>
        <begin position="28"/>
        <end position="41"/>
    </location>
</feature>
<accession>A0A084B1Y7</accession>
<evidence type="ECO:0000256" key="1">
    <source>
        <dbReference type="SAM" id="MobiDB-lite"/>
    </source>
</evidence>
<dbReference type="HOGENOM" id="CLU_1147829_0_0_1"/>
<organism evidence="2 3">
    <name type="scientific">Stachybotrys chartarum (strain CBS 109288 / IBT 7711)</name>
    <name type="common">Toxic black mold</name>
    <name type="synonym">Stilbospora chartarum</name>
    <dbReference type="NCBI Taxonomy" id="1280523"/>
    <lineage>
        <taxon>Eukaryota</taxon>
        <taxon>Fungi</taxon>
        <taxon>Dikarya</taxon>
        <taxon>Ascomycota</taxon>
        <taxon>Pezizomycotina</taxon>
        <taxon>Sordariomycetes</taxon>
        <taxon>Hypocreomycetidae</taxon>
        <taxon>Hypocreales</taxon>
        <taxon>Stachybotryaceae</taxon>
        <taxon>Stachybotrys</taxon>
    </lineage>
</organism>
<protein>
    <submittedName>
        <fullName evidence="2">Uncharacterized protein</fullName>
    </submittedName>
</protein>
<evidence type="ECO:0000313" key="2">
    <source>
        <dbReference type="EMBL" id="KEY71566.1"/>
    </source>
</evidence>
<dbReference type="Proteomes" id="UP000028045">
    <property type="component" value="Unassembled WGS sequence"/>
</dbReference>
<reference evidence="2 3" key="1">
    <citation type="journal article" date="2014" name="BMC Genomics">
        <title>Comparative genome sequencing reveals chemotype-specific gene clusters in the toxigenic black mold Stachybotrys.</title>
        <authorList>
            <person name="Semeiks J."/>
            <person name="Borek D."/>
            <person name="Otwinowski Z."/>
            <person name="Grishin N.V."/>
        </authorList>
    </citation>
    <scope>NUCLEOTIDE SEQUENCE [LARGE SCALE GENOMIC DNA]</scope>
    <source>
        <strain evidence="3">CBS 109288 / IBT 7711</strain>
    </source>
</reference>
<feature type="region of interest" description="Disordered" evidence="1">
    <location>
        <begin position="174"/>
        <end position="198"/>
    </location>
</feature>
<feature type="region of interest" description="Disordered" evidence="1">
    <location>
        <begin position="28"/>
        <end position="77"/>
    </location>
</feature>
<keyword evidence="3" id="KW-1185">Reference proteome</keyword>
<dbReference type="AlphaFoldDB" id="A0A084B1Y7"/>
<dbReference type="EMBL" id="KL648259">
    <property type="protein sequence ID" value="KEY71566.1"/>
    <property type="molecule type" value="Genomic_DNA"/>
</dbReference>